<dbReference type="GO" id="GO:0042925">
    <property type="term" value="F:benzoate transmembrane transporter activity"/>
    <property type="evidence" value="ECO:0007669"/>
    <property type="project" value="InterPro"/>
</dbReference>
<feature type="transmembrane region" description="Helical" evidence="1">
    <location>
        <begin position="293"/>
        <end position="315"/>
    </location>
</feature>
<dbReference type="PANTHER" id="PTHR30199">
    <property type="entry name" value="MFS FAMILY TRANSPORTER, PREDICTED SUBSTRATE BENZOATE"/>
    <property type="match status" value="1"/>
</dbReference>
<sequence>MQFFKDLSLSAFTAGFVAVLVGFTSSVAIVFQAAQAFQATPAQTTSWMWALGLGMGLCSLVPSLILRMPVMVAWSTPGAAVLATAGLAGGFSMAEAIGAFMVSAVLITLCGVTGWFERIMNRIPMEIAAGLLAGVLARFGIQAFTAAQTALPLVLLMLGTYLLGRRLLPRYAVVLTLAVGIAWVALRGQMAWSAVQFSLAVPVWTTPQFSLSALVSLAIPLFVVTMASQNLPGVAVIRASGYPLPVSRLLTLTGLSTLVLAPFGAFALNFSAITAAMCMGPEAHEDRARRYTAAVSCGAIYVVIGIFGAVITGLLTAFPKELIAAIAGLALLGTIGNGLATALREEGHREAALITFLVTLSGVVVAGVGSAFWGVVAGSLALFVQQYGRTRAPRG</sequence>
<protein>
    <submittedName>
        <fullName evidence="2">Benzoate membrane transport protein</fullName>
    </submittedName>
</protein>
<organism evidence="2 3">
    <name type="scientific">Acidovorax soli</name>
    <dbReference type="NCBI Taxonomy" id="592050"/>
    <lineage>
        <taxon>Bacteria</taxon>
        <taxon>Pseudomonadati</taxon>
        <taxon>Pseudomonadota</taxon>
        <taxon>Betaproteobacteria</taxon>
        <taxon>Burkholderiales</taxon>
        <taxon>Comamonadaceae</taxon>
        <taxon>Acidovorax</taxon>
    </lineage>
</organism>
<dbReference type="PANTHER" id="PTHR30199:SF0">
    <property type="entry name" value="INNER MEMBRANE PROTEIN YDCO"/>
    <property type="match status" value="1"/>
</dbReference>
<comment type="caution">
    <text evidence="2">The sequence shown here is derived from an EMBL/GenBank/DDBJ whole genome shotgun (WGS) entry which is preliminary data.</text>
</comment>
<feature type="transmembrane region" description="Helical" evidence="1">
    <location>
        <begin position="171"/>
        <end position="189"/>
    </location>
</feature>
<reference evidence="2 3" key="1">
    <citation type="submission" date="2020-08" db="EMBL/GenBank/DDBJ databases">
        <title>Functional genomics of gut bacteria from endangered species of beetles.</title>
        <authorList>
            <person name="Carlos-Shanley C."/>
        </authorList>
    </citation>
    <scope>NUCLEOTIDE SEQUENCE [LARGE SCALE GENOMIC DNA]</scope>
    <source>
        <strain evidence="2 3">S00198</strain>
    </source>
</reference>
<accession>A0A7X0PAY9</accession>
<name>A0A7X0PAY9_9BURK</name>
<dbReference type="Proteomes" id="UP000575083">
    <property type="component" value="Unassembled WGS sequence"/>
</dbReference>
<keyword evidence="1" id="KW-0472">Membrane</keyword>
<dbReference type="EMBL" id="JACHLK010000001">
    <property type="protein sequence ID" value="MBB6558231.1"/>
    <property type="molecule type" value="Genomic_DNA"/>
</dbReference>
<feature type="transmembrane region" description="Helical" evidence="1">
    <location>
        <begin position="322"/>
        <end position="340"/>
    </location>
</feature>
<dbReference type="GO" id="GO:0005886">
    <property type="term" value="C:plasma membrane"/>
    <property type="evidence" value="ECO:0007669"/>
    <property type="project" value="TreeGrafter"/>
</dbReference>
<evidence type="ECO:0000313" key="2">
    <source>
        <dbReference type="EMBL" id="MBB6558231.1"/>
    </source>
</evidence>
<feature type="transmembrane region" description="Helical" evidence="1">
    <location>
        <begin position="72"/>
        <end position="91"/>
    </location>
</feature>
<keyword evidence="3" id="KW-1185">Reference proteome</keyword>
<dbReference type="Pfam" id="PF03594">
    <property type="entry name" value="BenE"/>
    <property type="match status" value="1"/>
</dbReference>
<dbReference type="NCBIfam" id="TIGR00843">
    <property type="entry name" value="benE"/>
    <property type="match status" value="1"/>
</dbReference>
<dbReference type="AlphaFoldDB" id="A0A7X0PAY9"/>
<feature type="transmembrane region" description="Helical" evidence="1">
    <location>
        <begin position="249"/>
        <end position="273"/>
    </location>
</feature>
<dbReference type="InterPro" id="IPR004711">
    <property type="entry name" value="Benzoate_Transporter"/>
</dbReference>
<feature type="transmembrane region" description="Helical" evidence="1">
    <location>
        <begin position="97"/>
        <end position="116"/>
    </location>
</feature>
<feature type="transmembrane region" description="Helical" evidence="1">
    <location>
        <begin position="352"/>
        <end position="384"/>
    </location>
</feature>
<dbReference type="RefSeq" id="WP_184855619.1">
    <property type="nucleotide sequence ID" value="NZ_JACHLK010000001.1"/>
</dbReference>
<evidence type="ECO:0000256" key="1">
    <source>
        <dbReference type="SAM" id="Phobius"/>
    </source>
</evidence>
<feature type="transmembrane region" description="Helical" evidence="1">
    <location>
        <begin position="209"/>
        <end position="228"/>
    </location>
</feature>
<evidence type="ECO:0000313" key="3">
    <source>
        <dbReference type="Proteomes" id="UP000575083"/>
    </source>
</evidence>
<keyword evidence="1" id="KW-1133">Transmembrane helix</keyword>
<keyword evidence="1" id="KW-0812">Transmembrane</keyword>
<feature type="transmembrane region" description="Helical" evidence="1">
    <location>
        <begin position="123"/>
        <end position="141"/>
    </location>
</feature>
<proteinExistence type="predicted"/>
<gene>
    <name evidence="2" type="ORF">HNP48_000895</name>
</gene>
<feature type="transmembrane region" description="Helical" evidence="1">
    <location>
        <begin position="46"/>
        <end position="65"/>
    </location>
</feature>